<reference evidence="2" key="1">
    <citation type="submission" date="2021-01" db="EMBL/GenBank/DDBJ databases">
        <title>Whole genome shotgun sequence of Catellatospora methionotrophica NBRC 14553.</title>
        <authorList>
            <person name="Komaki H."/>
            <person name="Tamura T."/>
        </authorList>
    </citation>
    <scope>NUCLEOTIDE SEQUENCE</scope>
    <source>
        <strain evidence="2">NBRC 14553</strain>
    </source>
</reference>
<accession>A0A8J3LLS1</accession>
<evidence type="ECO:0000313" key="2">
    <source>
        <dbReference type="EMBL" id="GIG17601.1"/>
    </source>
</evidence>
<keyword evidence="3" id="KW-1185">Reference proteome</keyword>
<dbReference type="AlphaFoldDB" id="A0A8J3LLS1"/>
<comment type="caution">
    <text evidence="2">The sequence shown here is derived from an EMBL/GenBank/DDBJ whole genome shotgun (WGS) entry which is preliminary data.</text>
</comment>
<dbReference type="Proteomes" id="UP000660339">
    <property type="component" value="Unassembled WGS sequence"/>
</dbReference>
<gene>
    <name evidence="2" type="ORF">Cme02nite_59330</name>
</gene>
<proteinExistence type="predicted"/>
<dbReference type="EMBL" id="BONJ01000033">
    <property type="protein sequence ID" value="GIG17601.1"/>
    <property type="molecule type" value="Genomic_DNA"/>
</dbReference>
<organism evidence="2 3">
    <name type="scientific">Catellatospora methionotrophica</name>
    <dbReference type="NCBI Taxonomy" id="121620"/>
    <lineage>
        <taxon>Bacteria</taxon>
        <taxon>Bacillati</taxon>
        <taxon>Actinomycetota</taxon>
        <taxon>Actinomycetes</taxon>
        <taxon>Micromonosporales</taxon>
        <taxon>Micromonosporaceae</taxon>
        <taxon>Catellatospora</taxon>
    </lineage>
</organism>
<sequence length="410" mass="43076">MTIDDLRRQLADAYGQERFTMTVADIERRRARVRRRLTAWAVTGAVVLLAAGLVAWPSGRPGRVEPAATPSASAGGTPAWRAGFAAACAQKWAALDHSSLRSEDQAGLPPLLVEQFDGELGIRFYGNDWLTVQCQRTVREVTTTTSRSAHNTRNWLSSSGNDVFYIGSFQGRTLGSEAGPQPDATELVGDYLVGGVPGGATAITAVAPDGRRFRAQFGGGYFLVWAPQGGLQDAVVQADVGGVEILAAGGSPLPGGYDERSLDQACRDELATAFAAAGPVTAPPRRFVLRGGGRSLHLYGSANTVVACTHHDDVVRAVVTRLSRYASVSAWPQMKYFVDSTASSGWLFGVAPAGATGGTVTLAGGRKVPLDMSQGWFAGQWTTRSGGERPVRVDVAVDGKVVSAALNGAG</sequence>
<keyword evidence="1" id="KW-0472">Membrane</keyword>
<keyword evidence="1" id="KW-0812">Transmembrane</keyword>
<protein>
    <submittedName>
        <fullName evidence="2">Uncharacterized protein</fullName>
    </submittedName>
</protein>
<evidence type="ECO:0000256" key="1">
    <source>
        <dbReference type="SAM" id="Phobius"/>
    </source>
</evidence>
<evidence type="ECO:0000313" key="3">
    <source>
        <dbReference type="Proteomes" id="UP000660339"/>
    </source>
</evidence>
<name>A0A8J3LLS1_9ACTN</name>
<keyword evidence="1" id="KW-1133">Transmembrane helix</keyword>
<dbReference type="RefSeq" id="WP_166388777.1">
    <property type="nucleotide sequence ID" value="NZ_BAAATT010000035.1"/>
</dbReference>
<feature type="transmembrane region" description="Helical" evidence="1">
    <location>
        <begin position="37"/>
        <end position="56"/>
    </location>
</feature>